<dbReference type="InterPro" id="IPR019734">
    <property type="entry name" value="TPR_rpt"/>
</dbReference>
<proteinExistence type="predicted"/>
<dbReference type="EMBL" id="RQFA01000033">
    <property type="protein sequence ID" value="TGK34932.1"/>
    <property type="molecule type" value="Genomic_DNA"/>
</dbReference>
<organism evidence="3 4">
    <name type="scientific">Leptospira gomenensis</name>
    <dbReference type="NCBI Taxonomy" id="2484974"/>
    <lineage>
        <taxon>Bacteria</taxon>
        <taxon>Pseudomonadati</taxon>
        <taxon>Spirochaetota</taxon>
        <taxon>Spirochaetia</taxon>
        <taxon>Leptospirales</taxon>
        <taxon>Leptospiraceae</taxon>
        <taxon>Leptospira</taxon>
    </lineage>
</organism>
<evidence type="ECO:0000256" key="2">
    <source>
        <dbReference type="ARBA" id="ARBA00022803"/>
    </source>
</evidence>
<dbReference type="PANTHER" id="PTHR44943">
    <property type="entry name" value="CELLULOSE SYNTHASE OPERON PROTEIN C"/>
    <property type="match status" value="1"/>
</dbReference>
<keyword evidence="2" id="KW-0802">TPR repeat</keyword>
<keyword evidence="1" id="KW-0677">Repeat</keyword>
<comment type="caution">
    <text evidence="3">The sequence shown here is derived from an EMBL/GenBank/DDBJ whole genome shotgun (WGS) entry which is preliminary data.</text>
</comment>
<keyword evidence="4" id="KW-1185">Reference proteome</keyword>
<dbReference type="AlphaFoldDB" id="A0A5F1YZ33"/>
<evidence type="ECO:0000256" key="1">
    <source>
        <dbReference type="ARBA" id="ARBA00022737"/>
    </source>
</evidence>
<dbReference type="SMART" id="SM00028">
    <property type="entry name" value="TPR"/>
    <property type="match status" value="3"/>
</dbReference>
<accession>A0A5F1YZ33</accession>
<dbReference type="Gene3D" id="1.25.40.10">
    <property type="entry name" value="Tetratricopeptide repeat domain"/>
    <property type="match status" value="1"/>
</dbReference>
<dbReference type="OrthoDB" id="343935at2"/>
<dbReference type="InterPro" id="IPR011990">
    <property type="entry name" value="TPR-like_helical_dom_sf"/>
</dbReference>
<dbReference type="RefSeq" id="WP_135591502.1">
    <property type="nucleotide sequence ID" value="NZ_RQEZ01000030.1"/>
</dbReference>
<dbReference type="Pfam" id="PF13432">
    <property type="entry name" value="TPR_16"/>
    <property type="match status" value="1"/>
</dbReference>
<dbReference type="Pfam" id="PF13181">
    <property type="entry name" value="TPR_8"/>
    <property type="match status" value="1"/>
</dbReference>
<reference evidence="3" key="1">
    <citation type="journal article" date="2019" name="PLoS Negl. Trop. Dis.">
        <title>Revisiting the worldwide diversity of Leptospira species in the environment.</title>
        <authorList>
            <person name="Vincent A.T."/>
            <person name="Schiettekatte O."/>
            <person name="Bourhy P."/>
            <person name="Veyrier F.J."/>
            <person name="Picardeau M."/>
        </authorList>
    </citation>
    <scope>NUCLEOTIDE SEQUENCE [LARGE SCALE GENOMIC DNA]</scope>
    <source>
        <strain evidence="3">201800299</strain>
    </source>
</reference>
<evidence type="ECO:0000313" key="3">
    <source>
        <dbReference type="EMBL" id="TGK34932.1"/>
    </source>
</evidence>
<name>A0A5F1YZ33_9LEPT</name>
<dbReference type="Proteomes" id="UP000298277">
    <property type="component" value="Unassembled WGS sequence"/>
</dbReference>
<gene>
    <name evidence="3" type="ORF">EHQ17_07825</name>
</gene>
<dbReference type="SUPFAM" id="SSF48452">
    <property type="entry name" value="TPR-like"/>
    <property type="match status" value="1"/>
</dbReference>
<protein>
    <submittedName>
        <fullName evidence="3">Uncharacterized protein</fullName>
    </submittedName>
</protein>
<dbReference type="PANTHER" id="PTHR44943:SF8">
    <property type="entry name" value="TPR REPEAT-CONTAINING PROTEIN MJ0263"/>
    <property type="match status" value="1"/>
</dbReference>
<evidence type="ECO:0000313" key="4">
    <source>
        <dbReference type="Proteomes" id="UP000298277"/>
    </source>
</evidence>
<sequence>MKSNPVRITNQTKTTTYRKNEFKNTRRFFLPICFSILLSSILFCKQDEQVVLETFQKGKKEYVSRNLEKAVDLFQQVTEEDKDFLPGYIMLGKSHFFLGHLKESEETFQKGLSQFPGNSTIRFWLARIHMLQEGKLEEAKKELEFILETEESFFDAHYYLGKIYEKEGMLKEALIEYNRAKMIKIGFDKIHRDLGKLYEVAGLPEKAALEKSLLFEKAE</sequence>
<dbReference type="InterPro" id="IPR051685">
    <property type="entry name" value="Ycf3/AcsC/BcsC/TPR_MFPF"/>
</dbReference>